<dbReference type="GO" id="GO:0032259">
    <property type="term" value="P:methylation"/>
    <property type="evidence" value="ECO:0007669"/>
    <property type="project" value="UniProtKB-KW"/>
</dbReference>
<evidence type="ECO:0000256" key="1">
    <source>
        <dbReference type="ARBA" id="ARBA00022603"/>
    </source>
</evidence>
<keyword evidence="1 4" id="KW-0489">Methyltransferase</keyword>
<dbReference type="InterPro" id="IPR001091">
    <property type="entry name" value="RM_Methyltransferase"/>
</dbReference>
<evidence type="ECO:0000256" key="2">
    <source>
        <dbReference type="ARBA" id="ARBA00022679"/>
    </source>
</evidence>
<evidence type="ECO:0000256" key="3">
    <source>
        <dbReference type="RuleBase" id="RU362026"/>
    </source>
</evidence>
<comment type="similarity">
    <text evidence="3">Belongs to the N(4)/N(6)-methyltransferase family.</text>
</comment>
<dbReference type="EMBL" id="QRJR01000034">
    <property type="protein sequence ID" value="RHH40383.1"/>
    <property type="molecule type" value="Genomic_DNA"/>
</dbReference>
<gene>
    <name evidence="4" type="ORF">DW206_22760</name>
</gene>
<dbReference type="Gene3D" id="3.40.50.150">
    <property type="entry name" value="Vaccinia Virus protein VP39"/>
    <property type="match status" value="1"/>
</dbReference>
<dbReference type="PRINTS" id="PR00508">
    <property type="entry name" value="S21N4MTFRASE"/>
</dbReference>
<keyword evidence="2 4" id="KW-0808">Transferase</keyword>
<reference evidence="4 5" key="1">
    <citation type="submission" date="2018-08" db="EMBL/GenBank/DDBJ databases">
        <title>A genome reference for cultivated species of the human gut microbiota.</title>
        <authorList>
            <person name="Zou Y."/>
            <person name="Xue W."/>
            <person name="Luo G."/>
        </authorList>
    </citation>
    <scope>NUCLEOTIDE SEQUENCE [LARGE SCALE GENOMIC DNA]</scope>
    <source>
        <strain evidence="4 5">AM17-48</strain>
    </source>
</reference>
<accession>A0A414WSA7</accession>
<dbReference type="RefSeq" id="WP_118299767.1">
    <property type="nucleotide sequence ID" value="NZ_JADNOV010000017.1"/>
</dbReference>
<proteinExistence type="inferred from homology"/>
<dbReference type="GO" id="GO:0008170">
    <property type="term" value="F:N-methyltransferase activity"/>
    <property type="evidence" value="ECO:0007669"/>
    <property type="project" value="InterPro"/>
</dbReference>
<evidence type="ECO:0000313" key="5">
    <source>
        <dbReference type="Proteomes" id="UP000283329"/>
    </source>
</evidence>
<comment type="caution">
    <text evidence="4">The sequence shown here is derived from an EMBL/GenBank/DDBJ whole genome shotgun (WGS) entry which is preliminary data.</text>
</comment>
<dbReference type="Proteomes" id="UP000283329">
    <property type="component" value="Unassembled WGS sequence"/>
</dbReference>
<evidence type="ECO:0000313" key="4">
    <source>
        <dbReference type="EMBL" id="RHH40383.1"/>
    </source>
</evidence>
<dbReference type="SUPFAM" id="SSF53335">
    <property type="entry name" value="S-adenosyl-L-methionine-dependent methyltransferases"/>
    <property type="match status" value="1"/>
</dbReference>
<dbReference type="InterPro" id="IPR002941">
    <property type="entry name" value="DNA_methylase_N4/N6"/>
</dbReference>
<name>A0A414WSA7_BACOV</name>
<sequence>MCEIELDKIYNEDCIEGMKRIPDKSVDAIICDLPYGTTQSKWDIIIPFEPLWEQYKRIIKDNGAIVLFGAEPFSSYLRLSNIEWYKYDWVWDKIKGVGFLNAKKQPLRNHELISVFYKKQCTYNPQKTSGHERKKTFRSKNCQTEVYGAMNQDYHYDSTERYPRSIQVFKTDTQNSSLHPNQKPVKLLEYLIMTYTNDGETVLDNCIGSGTTAVACINTNRHFIGFENLGKHYYTACERVLQAMREPKLAL</sequence>
<organism evidence="4 5">
    <name type="scientific">Bacteroides ovatus</name>
    <dbReference type="NCBI Taxonomy" id="28116"/>
    <lineage>
        <taxon>Bacteria</taxon>
        <taxon>Pseudomonadati</taxon>
        <taxon>Bacteroidota</taxon>
        <taxon>Bacteroidia</taxon>
        <taxon>Bacteroidales</taxon>
        <taxon>Bacteroidaceae</taxon>
        <taxon>Bacteroides</taxon>
    </lineage>
</organism>
<dbReference type="Pfam" id="PF01555">
    <property type="entry name" value="N6_N4_Mtase"/>
    <property type="match status" value="1"/>
</dbReference>
<dbReference type="InterPro" id="IPR029063">
    <property type="entry name" value="SAM-dependent_MTases_sf"/>
</dbReference>
<dbReference type="GO" id="GO:0003677">
    <property type="term" value="F:DNA binding"/>
    <property type="evidence" value="ECO:0007669"/>
    <property type="project" value="InterPro"/>
</dbReference>
<protein>
    <recommendedName>
        <fullName evidence="3">Methyltransferase</fullName>
        <ecNumber evidence="3">2.1.1.-</ecNumber>
    </recommendedName>
</protein>
<dbReference type="AlphaFoldDB" id="A0A414WSA7"/>
<dbReference type="EC" id="2.1.1.-" evidence="3"/>